<dbReference type="GeneID" id="16071584"/>
<dbReference type="STRING" id="946362.F2UHR0"/>
<dbReference type="GO" id="GO:0046872">
    <property type="term" value="F:metal ion binding"/>
    <property type="evidence" value="ECO:0007669"/>
    <property type="project" value="UniProtKB-KW"/>
</dbReference>
<evidence type="ECO:0000256" key="4">
    <source>
        <dbReference type="ARBA" id="ARBA00009317"/>
    </source>
</evidence>
<evidence type="ECO:0000256" key="9">
    <source>
        <dbReference type="ARBA" id="ARBA00022692"/>
    </source>
</evidence>
<dbReference type="CDD" id="cd06855">
    <property type="entry name" value="GT_GPT_euk"/>
    <property type="match status" value="1"/>
</dbReference>
<comment type="pathway">
    <text evidence="3">Protein modification; protein glycosylation.</text>
</comment>
<comment type="subcellular location">
    <subcellularLocation>
        <location evidence="2">Endoplasmic reticulum membrane</location>
        <topology evidence="2">Multi-pass membrane protein</topology>
    </subcellularLocation>
</comment>
<dbReference type="PANTHER" id="PTHR10571:SF0">
    <property type="entry name" value="UDP-N-ACETYLGLUCOSAMINE--DOLICHYL-PHOSPHATE N-ACETYLGLUCOSAMINEPHOSPHOTRANSFERASE"/>
    <property type="match status" value="1"/>
</dbReference>
<dbReference type="OMA" id="LPHFNAR"/>
<protein>
    <recommendedName>
        <fullName evidence="6">UDP-N-acetylglucosamine--dolichyl-phosphate N-acetylglucosaminephosphotransferase</fullName>
        <ecNumber evidence="5">2.7.8.15</ecNumber>
    </recommendedName>
    <alternativeName>
        <fullName evidence="15">GlcNAc-1-P transferase</fullName>
    </alternativeName>
    <alternativeName>
        <fullName evidence="16">N-acetylglucosamine-1-phosphate transferase</fullName>
    </alternativeName>
</protein>
<feature type="transmembrane region" description="Helical" evidence="19">
    <location>
        <begin position="71"/>
        <end position="90"/>
    </location>
</feature>
<dbReference type="RefSeq" id="XP_004991031.1">
    <property type="nucleotide sequence ID" value="XM_004990974.1"/>
</dbReference>
<accession>F2UHR0</accession>
<name>F2UHR0_SALR5</name>
<dbReference type="eggNOG" id="KOG2788">
    <property type="taxonomic scope" value="Eukaryota"/>
</dbReference>
<dbReference type="Pfam" id="PF00953">
    <property type="entry name" value="Glycos_transf_4"/>
    <property type="match status" value="1"/>
</dbReference>
<dbReference type="KEGG" id="sre:PTSG_08009"/>
<dbReference type="EC" id="2.7.8.15" evidence="5"/>
<evidence type="ECO:0000256" key="13">
    <source>
        <dbReference type="ARBA" id="ARBA00022989"/>
    </source>
</evidence>
<feature type="transmembrane region" description="Helical" evidence="19">
    <location>
        <begin position="215"/>
        <end position="232"/>
    </location>
</feature>
<dbReference type="InterPro" id="IPR033895">
    <property type="entry name" value="GPT"/>
</dbReference>
<keyword evidence="7" id="KW-0328">Glycosyltransferase</keyword>
<organism evidence="21">
    <name type="scientific">Salpingoeca rosetta (strain ATCC 50818 / BSB-021)</name>
    <dbReference type="NCBI Taxonomy" id="946362"/>
    <lineage>
        <taxon>Eukaryota</taxon>
        <taxon>Choanoflagellata</taxon>
        <taxon>Craspedida</taxon>
        <taxon>Salpingoecidae</taxon>
        <taxon>Salpingoeca</taxon>
    </lineage>
</organism>
<feature type="transmembrane region" description="Helical" evidence="19">
    <location>
        <begin position="291"/>
        <end position="310"/>
    </location>
</feature>
<feature type="transmembrane region" description="Helical" evidence="19">
    <location>
        <begin position="20"/>
        <end position="42"/>
    </location>
</feature>
<evidence type="ECO:0000256" key="8">
    <source>
        <dbReference type="ARBA" id="ARBA00022679"/>
    </source>
</evidence>
<keyword evidence="11" id="KW-0256">Endoplasmic reticulum</keyword>
<feature type="transmembrane region" description="Helical" evidence="19">
    <location>
        <begin position="141"/>
        <end position="163"/>
    </location>
</feature>
<feature type="transmembrane region" description="Helical" evidence="19">
    <location>
        <begin position="392"/>
        <end position="414"/>
    </location>
</feature>
<gene>
    <name evidence="20" type="ORF">PTSG_08009</name>
</gene>
<evidence type="ECO:0000256" key="2">
    <source>
        <dbReference type="ARBA" id="ARBA00004477"/>
    </source>
</evidence>
<keyword evidence="8" id="KW-0808">Transferase</keyword>
<keyword evidence="21" id="KW-1185">Reference proteome</keyword>
<evidence type="ECO:0000256" key="18">
    <source>
        <dbReference type="ARBA" id="ARBA00045078"/>
    </source>
</evidence>
<dbReference type="OrthoDB" id="10262326at2759"/>
<evidence type="ECO:0000256" key="10">
    <source>
        <dbReference type="ARBA" id="ARBA00022723"/>
    </source>
</evidence>
<sequence length="417" mass="45224">MLADVSGGGGGGGSGSSTTSVVGLALLPVFAAGAWLGTVRLIPAMAPLLERAGIAGVDLNKPGSTKKIPEAVGVVCGLVYLVTLFLYIPFHFDSFLLNSDKRDDFPHEKFVEFVCALLSICCMIFLGFADDVLNLAWRHKLWLPTVASLPLLMVYYVNVGSTWVLVPPFMREWVGGETINLGYLFYVYMSMLAVFCTNAINIMAGINGVEAGQSLIIAASLVILNIVLSFMGQSDHHLISLCLLLPFCGVTAGLLRFNWFPSSVFVGDTFCYFAGMTFAVAAILGHFSRTLLLFLAPQTFNFVLSVPQLFKIVPCPRHRMPRVNARTGLLEPSVVEVPLKSTSSLGLWCIAVARMVGLVRVVESTDERLVVTNFTVINTVLTIAGPMHERNLVMCILFIQVVCSVVALALRFGVLFV</sequence>
<comment type="catalytic activity">
    <reaction evidence="18">
        <text>a di-trans,poly-cis-dolichyl phosphate + UDP-N-acetyl-alpha-D-glucosamine = an N-acetyl-alpha-D-glucosaminyl-diphospho-di-trans,poly-cis-dolichol + UMP</text>
        <dbReference type="Rhea" id="RHEA:13289"/>
        <dbReference type="Rhea" id="RHEA-COMP:19498"/>
        <dbReference type="Rhea" id="RHEA-COMP:19507"/>
        <dbReference type="ChEBI" id="CHEBI:57683"/>
        <dbReference type="ChEBI" id="CHEBI:57705"/>
        <dbReference type="ChEBI" id="CHEBI:57865"/>
        <dbReference type="ChEBI" id="CHEBI:58427"/>
        <dbReference type="EC" id="2.7.8.15"/>
    </reaction>
    <physiologicalReaction direction="left-to-right" evidence="18">
        <dbReference type="Rhea" id="RHEA:13290"/>
    </physiologicalReaction>
</comment>
<comment type="cofactor">
    <cofactor evidence="1">
        <name>Mg(2+)</name>
        <dbReference type="ChEBI" id="CHEBI:18420"/>
    </cofactor>
</comment>
<evidence type="ECO:0000256" key="17">
    <source>
        <dbReference type="ARBA" id="ARBA00044717"/>
    </source>
</evidence>
<dbReference type="InParanoid" id="F2UHR0"/>
<evidence type="ECO:0000256" key="7">
    <source>
        <dbReference type="ARBA" id="ARBA00022676"/>
    </source>
</evidence>
<keyword evidence="12" id="KW-0460">Magnesium</keyword>
<dbReference type="FunCoup" id="F2UHR0">
    <property type="interactions" value="1311"/>
</dbReference>
<dbReference type="GO" id="GO:0005789">
    <property type="term" value="C:endoplasmic reticulum membrane"/>
    <property type="evidence" value="ECO:0007669"/>
    <property type="project" value="UniProtKB-SubCell"/>
</dbReference>
<feature type="transmembrane region" description="Helical" evidence="19">
    <location>
        <begin position="238"/>
        <end position="257"/>
    </location>
</feature>
<feature type="transmembrane region" description="Helical" evidence="19">
    <location>
        <begin position="110"/>
        <end position="129"/>
    </location>
</feature>
<dbReference type="EMBL" id="GL832975">
    <property type="protein sequence ID" value="EGD76659.1"/>
    <property type="molecule type" value="Genomic_DNA"/>
</dbReference>
<dbReference type="GO" id="GO:0003975">
    <property type="term" value="F:UDP-N-acetylglucosamine-dolichyl-phosphate N-acetylglucosaminephosphotransferase activity"/>
    <property type="evidence" value="ECO:0007669"/>
    <property type="project" value="UniProtKB-EC"/>
</dbReference>
<evidence type="ECO:0000256" key="19">
    <source>
        <dbReference type="SAM" id="Phobius"/>
    </source>
</evidence>
<evidence type="ECO:0000256" key="12">
    <source>
        <dbReference type="ARBA" id="ARBA00022842"/>
    </source>
</evidence>
<evidence type="ECO:0000256" key="5">
    <source>
        <dbReference type="ARBA" id="ARBA00013225"/>
    </source>
</evidence>
<dbReference type="GO" id="GO:0006488">
    <property type="term" value="P:dolichol-linked oligosaccharide biosynthetic process"/>
    <property type="evidence" value="ECO:0007669"/>
    <property type="project" value="InterPro"/>
</dbReference>
<feature type="transmembrane region" description="Helical" evidence="19">
    <location>
        <begin position="183"/>
        <end position="203"/>
    </location>
</feature>
<dbReference type="InterPro" id="IPR000715">
    <property type="entry name" value="Glycosyl_transferase_4"/>
</dbReference>
<evidence type="ECO:0000256" key="1">
    <source>
        <dbReference type="ARBA" id="ARBA00001946"/>
    </source>
</evidence>
<dbReference type="Proteomes" id="UP000007799">
    <property type="component" value="Unassembled WGS sequence"/>
</dbReference>
<evidence type="ECO:0000313" key="21">
    <source>
        <dbReference type="Proteomes" id="UP000007799"/>
    </source>
</evidence>
<keyword evidence="13 19" id="KW-1133">Transmembrane helix</keyword>
<evidence type="ECO:0000313" key="20">
    <source>
        <dbReference type="EMBL" id="EGD76659.1"/>
    </source>
</evidence>
<evidence type="ECO:0000256" key="16">
    <source>
        <dbReference type="ARBA" id="ARBA00033238"/>
    </source>
</evidence>
<keyword evidence="9 19" id="KW-0812">Transmembrane</keyword>
<evidence type="ECO:0000256" key="15">
    <source>
        <dbReference type="ARBA" id="ARBA00029567"/>
    </source>
</evidence>
<keyword evidence="14 19" id="KW-0472">Membrane</keyword>
<proteinExistence type="inferred from homology"/>
<evidence type="ECO:0000256" key="14">
    <source>
        <dbReference type="ARBA" id="ARBA00023136"/>
    </source>
</evidence>
<comment type="similarity">
    <text evidence="4">Belongs to the glycosyltransferase 4 family.</text>
</comment>
<dbReference type="AlphaFoldDB" id="F2UHR0"/>
<reference evidence="20" key="1">
    <citation type="submission" date="2009-08" db="EMBL/GenBank/DDBJ databases">
        <title>Annotation of Salpingoeca rosetta.</title>
        <authorList>
            <consortium name="The Broad Institute Genome Sequencing Platform"/>
            <person name="Russ C."/>
            <person name="Cuomo C."/>
            <person name="Burger G."/>
            <person name="Gray M.W."/>
            <person name="Holland P.W.H."/>
            <person name="King N."/>
            <person name="Lang F.B.F."/>
            <person name="Roger A.J."/>
            <person name="Ruiz-Trillo I."/>
            <person name="Young S.K."/>
            <person name="Zeng Q."/>
            <person name="Gargeya S."/>
            <person name="Alvarado L."/>
            <person name="Berlin A."/>
            <person name="Chapman S.B."/>
            <person name="Chen Z."/>
            <person name="Freedman E."/>
            <person name="Gellesch M."/>
            <person name="Goldberg J."/>
            <person name="Griggs A."/>
            <person name="Gujja S."/>
            <person name="Heilman E."/>
            <person name="Heiman D."/>
            <person name="Howarth C."/>
            <person name="Mehta T."/>
            <person name="Neiman D."/>
            <person name="Pearson M."/>
            <person name="Roberts A."/>
            <person name="Saif S."/>
            <person name="Shea T."/>
            <person name="Shenoy N."/>
            <person name="Sisk P."/>
            <person name="Stolte C."/>
            <person name="Sykes S."/>
            <person name="White J."/>
            <person name="Yandava C."/>
            <person name="Haas B."/>
            <person name="Nusbaum C."/>
            <person name="Birren B."/>
        </authorList>
    </citation>
    <scope>NUCLEOTIDE SEQUENCE [LARGE SCALE GENOMIC DNA]</scope>
    <source>
        <strain evidence="20">ATCC 50818</strain>
    </source>
</reference>
<dbReference type="PANTHER" id="PTHR10571">
    <property type="entry name" value="UDP-N-ACETYLGLUCOSAMINE--DOLICHYL-PHOSPHATE N-ACETYLGLUCOSAMINEPHOSPHOTRANSFERASE"/>
    <property type="match status" value="1"/>
</dbReference>
<evidence type="ECO:0000256" key="6">
    <source>
        <dbReference type="ARBA" id="ARBA00017659"/>
    </source>
</evidence>
<feature type="transmembrane region" description="Helical" evidence="19">
    <location>
        <begin position="264"/>
        <end position="285"/>
    </location>
</feature>
<dbReference type="GO" id="GO:0016757">
    <property type="term" value="F:glycosyltransferase activity"/>
    <property type="evidence" value="ECO:0007669"/>
    <property type="project" value="UniProtKB-KW"/>
</dbReference>
<evidence type="ECO:0000256" key="11">
    <source>
        <dbReference type="ARBA" id="ARBA00022824"/>
    </source>
</evidence>
<comment type="function">
    <text evidence="17">UDP-N-acetylglucosamine--dolichyl-phosphate N-acetylglucosaminephosphotransferase that operates in the biosynthetic pathway of dolichol-linked oligosaccharides, the glycan precursors employed in protein asparagine (N)-glycosylation. The assembly of dolichol-linked oligosaccharides begins on the cytosolic side of the endoplasmic reticulum membrane and finishes in its lumen. The sequential addition of sugars to dolichol pyrophosphate produces dolichol-linked oligosaccharides containing fourteen sugars, including two GlcNAcs, nine mannoses and three glucoses. Once assembled, the oligosaccharide is transferred from the lipid to nascent proteins by oligosaccharyltransferases. Catalyzes the initial step of dolichol-linked oligosaccharide biosynthesis, transfering GlcNAc-1-P from cytosolic UDP-GlcNAc onto the carrier lipid dolichyl phosphate (P-dolichol), yielding GlcNAc-P-P-dolichol embedded in the cytoplasmic leaflet of the endoplasmic reticulum membrane.</text>
</comment>
<dbReference type="UniPathway" id="UPA00378"/>
<keyword evidence="10" id="KW-0479">Metal-binding</keyword>
<evidence type="ECO:0000256" key="3">
    <source>
        <dbReference type="ARBA" id="ARBA00004922"/>
    </source>
</evidence>